<evidence type="ECO:0000256" key="5">
    <source>
        <dbReference type="ARBA" id="ARBA00023124"/>
    </source>
</evidence>
<dbReference type="RefSeq" id="WP_002703831.1">
    <property type="nucleotide sequence ID" value="NZ_AAWS01000058.1"/>
</dbReference>
<keyword evidence="10" id="KW-1185">Reference proteome</keyword>
<dbReference type="InterPro" id="IPR036590">
    <property type="entry name" value="SRAP-like"/>
</dbReference>
<dbReference type="EC" id="3.4.-.-" evidence="8"/>
<dbReference type="GO" id="GO:0106300">
    <property type="term" value="P:protein-DNA covalent cross-linking repair"/>
    <property type="evidence" value="ECO:0007669"/>
    <property type="project" value="InterPro"/>
</dbReference>
<evidence type="ECO:0000256" key="2">
    <source>
        <dbReference type="ARBA" id="ARBA00022670"/>
    </source>
</evidence>
<evidence type="ECO:0000256" key="7">
    <source>
        <dbReference type="ARBA" id="ARBA00023239"/>
    </source>
</evidence>
<name>A1ZXF5_MICM2</name>
<keyword evidence="5" id="KW-0190">Covalent protein-DNA linkage</keyword>
<comment type="caution">
    <text evidence="9">The sequence shown here is derived from an EMBL/GenBank/DDBJ whole genome shotgun (WGS) entry which is preliminary data.</text>
</comment>
<dbReference type="eggNOG" id="COG2135">
    <property type="taxonomic scope" value="Bacteria"/>
</dbReference>
<gene>
    <name evidence="9" type="ORF">M23134_04962</name>
</gene>
<dbReference type="InterPro" id="IPR003738">
    <property type="entry name" value="SRAP"/>
</dbReference>
<evidence type="ECO:0000313" key="10">
    <source>
        <dbReference type="Proteomes" id="UP000004095"/>
    </source>
</evidence>
<dbReference type="PANTHER" id="PTHR13604">
    <property type="entry name" value="DC12-RELATED"/>
    <property type="match status" value="1"/>
</dbReference>
<evidence type="ECO:0000256" key="4">
    <source>
        <dbReference type="ARBA" id="ARBA00022801"/>
    </source>
</evidence>
<evidence type="ECO:0000256" key="6">
    <source>
        <dbReference type="ARBA" id="ARBA00023125"/>
    </source>
</evidence>
<dbReference type="Pfam" id="PF02586">
    <property type="entry name" value="SRAP"/>
    <property type="match status" value="1"/>
</dbReference>
<dbReference type="AlphaFoldDB" id="A1ZXF5"/>
<dbReference type="OrthoDB" id="9782620at2"/>
<keyword evidence="7" id="KW-0456">Lyase</keyword>
<keyword evidence="6" id="KW-0238">DNA-binding</keyword>
<protein>
    <recommendedName>
        <fullName evidence="8">Abasic site processing protein</fullName>
        <ecNumber evidence="8">3.4.-.-</ecNumber>
    </recommendedName>
</protein>
<keyword evidence="2 8" id="KW-0645">Protease</keyword>
<keyword evidence="4 8" id="KW-0378">Hydrolase</keyword>
<dbReference type="SUPFAM" id="SSF143081">
    <property type="entry name" value="BB1717-like"/>
    <property type="match status" value="1"/>
</dbReference>
<reference evidence="9 10" key="1">
    <citation type="submission" date="2007-01" db="EMBL/GenBank/DDBJ databases">
        <authorList>
            <person name="Haygood M."/>
            <person name="Podell S."/>
            <person name="Anderson C."/>
            <person name="Hopkinson B."/>
            <person name="Roe K."/>
            <person name="Barbeau K."/>
            <person name="Gaasterland T."/>
            <person name="Ferriera S."/>
            <person name="Johnson J."/>
            <person name="Kravitz S."/>
            <person name="Beeson K."/>
            <person name="Sutton G."/>
            <person name="Rogers Y.-H."/>
            <person name="Friedman R."/>
            <person name="Frazier M."/>
            <person name="Venter J.C."/>
        </authorList>
    </citation>
    <scope>NUCLEOTIDE SEQUENCE [LARGE SCALE GENOMIC DNA]</scope>
    <source>
        <strain evidence="9 10">ATCC 23134</strain>
    </source>
</reference>
<sequence>MCGRFGMINNIDDLAQQLQVFPPEQSNFAPNYNTSPGDYSPVITNQKPDVLQFFQFGLTPHWAKKRMYLFNARAEGDHNKTNDPGYTGALGIGNKPAFKKAIRSQRCLIPANFFVEGPTQEKLNKPYVVYLTDRNKQAFCFAGVWDSWVDQDKNLLVNSFAIITTIPNALLQQIPHHRSPVILPKAAEKQWLSNAALDEILPLLKPYNAHHMQAYPIDAGIKNPQLNGRALVKKINDTVLRID</sequence>
<dbReference type="GO" id="GO:0008233">
    <property type="term" value="F:peptidase activity"/>
    <property type="evidence" value="ECO:0007669"/>
    <property type="project" value="UniProtKB-KW"/>
</dbReference>
<dbReference type="GO" id="GO:0016829">
    <property type="term" value="F:lyase activity"/>
    <property type="evidence" value="ECO:0007669"/>
    <property type="project" value="UniProtKB-KW"/>
</dbReference>
<keyword evidence="3" id="KW-0227">DNA damage</keyword>
<evidence type="ECO:0000256" key="8">
    <source>
        <dbReference type="RuleBase" id="RU364100"/>
    </source>
</evidence>
<dbReference type="GO" id="GO:0006508">
    <property type="term" value="P:proteolysis"/>
    <property type="evidence" value="ECO:0007669"/>
    <property type="project" value="UniProtKB-KW"/>
</dbReference>
<dbReference type="EMBL" id="AAWS01000058">
    <property type="protein sequence ID" value="EAY24923.1"/>
    <property type="molecule type" value="Genomic_DNA"/>
</dbReference>
<comment type="similarity">
    <text evidence="1 8">Belongs to the SOS response-associated peptidase family.</text>
</comment>
<evidence type="ECO:0000256" key="1">
    <source>
        <dbReference type="ARBA" id="ARBA00008136"/>
    </source>
</evidence>
<dbReference type="Gene3D" id="3.90.1680.10">
    <property type="entry name" value="SOS response associated peptidase-like"/>
    <property type="match status" value="1"/>
</dbReference>
<evidence type="ECO:0000313" key="9">
    <source>
        <dbReference type="EMBL" id="EAY24923.1"/>
    </source>
</evidence>
<proteinExistence type="inferred from homology"/>
<organism evidence="9 10">
    <name type="scientific">Microscilla marina ATCC 23134</name>
    <dbReference type="NCBI Taxonomy" id="313606"/>
    <lineage>
        <taxon>Bacteria</taxon>
        <taxon>Pseudomonadati</taxon>
        <taxon>Bacteroidota</taxon>
        <taxon>Cytophagia</taxon>
        <taxon>Cytophagales</taxon>
        <taxon>Microscillaceae</taxon>
        <taxon>Microscilla</taxon>
    </lineage>
</organism>
<evidence type="ECO:0000256" key="3">
    <source>
        <dbReference type="ARBA" id="ARBA00022763"/>
    </source>
</evidence>
<dbReference type="PANTHER" id="PTHR13604:SF0">
    <property type="entry name" value="ABASIC SITE PROCESSING PROTEIN HMCES"/>
    <property type="match status" value="1"/>
</dbReference>
<dbReference type="Proteomes" id="UP000004095">
    <property type="component" value="Unassembled WGS sequence"/>
</dbReference>
<dbReference type="GO" id="GO:0003697">
    <property type="term" value="F:single-stranded DNA binding"/>
    <property type="evidence" value="ECO:0007669"/>
    <property type="project" value="InterPro"/>
</dbReference>
<accession>A1ZXF5</accession>